<dbReference type="GO" id="GO:0008270">
    <property type="term" value="F:zinc ion binding"/>
    <property type="evidence" value="ECO:0007669"/>
    <property type="project" value="InterPro"/>
</dbReference>
<dbReference type="InterPro" id="IPR036398">
    <property type="entry name" value="CA_dom_sf"/>
</dbReference>
<feature type="chain" id="PRO_5042847819" description="carbonic anhydrase" evidence="7">
    <location>
        <begin position="21"/>
        <end position="245"/>
    </location>
</feature>
<dbReference type="InterPro" id="IPR001148">
    <property type="entry name" value="CA_dom"/>
</dbReference>
<dbReference type="Proteomes" id="UP000865968">
    <property type="component" value="Unassembled WGS sequence"/>
</dbReference>
<keyword evidence="5" id="KW-0456">Lyase</keyword>
<reference evidence="9" key="1">
    <citation type="journal article" date="2018" name="Genome Biol.">
        <title>SKESA: strategic k-mer extension for scrupulous assemblies.</title>
        <authorList>
            <person name="Souvorov A."/>
            <person name="Agarwala R."/>
            <person name="Lipman D.J."/>
        </authorList>
    </citation>
    <scope>NUCLEOTIDE SEQUENCE</scope>
    <source>
        <strain evidence="9">Morganella morganii ARLG-3209</strain>
    </source>
</reference>
<dbReference type="Pfam" id="PF00194">
    <property type="entry name" value="Carb_anhydrase"/>
    <property type="match status" value="1"/>
</dbReference>
<feature type="domain" description="Alpha-carbonic anhydrase" evidence="8">
    <location>
        <begin position="24"/>
        <end position="245"/>
    </location>
</feature>
<keyword evidence="7" id="KW-0732">Signal</keyword>
<feature type="signal peptide" evidence="7">
    <location>
        <begin position="1"/>
        <end position="20"/>
    </location>
</feature>
<keyword evidence="4" id="KW-0862">Zinc</keyword>
<dbReference type="AlphaFoldDB" id="A0AAN5MI96"/>
<dbReference type="CDD" id="cd03124">
    <property type="entry name" value="alpha_CA_prokaryotic_like"/>
    <property type="match status" value="1"/>
</dbReference>
<evidence type="ECO:0000313" key="9">
    <source>
        <dbReference type="EMBL" id="HAT3810664.1"/>
    </source>
</evidence>
<accession>A0AAN5MI96</accession>
<evidence type="ECO:0000256" key="3">
    <source>
        <dbReference type="ARBA" id="ARBA00022723"/>
    </source>
</evidence>
<comment type="catalytic activity">
    <reaction evidence="6">
        <text>hydrogencarbonate + H(+) = CO2 + H2O</text>
        <dbReference type="Rhea" id="RHEA:10748"/>
        <dbReference type="ChEBI" id="CHEBI:15377"/>
        <dbReference type="ChEBI" id="CHEBI:15378"/>
        <dbReference type="ChEBI" id="CHEBI:16526"/>
        <dbReference type="ChEBI" id="CHEBI:17544"/>
        <dbReference type="EC" id="4.2.1.1"/>
    </reaction>
</comment>
<evidence type="ECO:0000256" key="4">
    <source>
        <dbReference type="ARBA" id="ARBA00022833"/>
    </source>
</evidence>
<dbReference type="RefSeq" id="WP_274371811.1">
    <property type="nucleotide sequence ID" value="NZ_JAQMZN010000055.1"/>
</dbReference>
<comment type="similarity">
    <text evidence="1">Belongs to the alpha-carbonic anhydrase family.</text>
</comment>
<dbReference type="PROSITE" id="PS51144">
    <property type="entry name" value="ALPHA_CA_2"/>
    <property type="match status" value="1"/>
</dbReference>
<evidence type="ECO:0000256" key="1">
    <source>
        <dbReference type="ARBA" id="ARBA00010718"/>
    </source>
</evidence>
<proteinExistence type="inferred from homology"/>
<protein>
    <recommendedName>
        <fullName evidence="2">carbonic anhydrase</fullName>
        <ecNumber evidence="2">4.2.1.1</ecNumber>
    </recommendedName>
</protein>
<gene>
    <name evidence="9" type="ORF">I8608_003563</name>
</gene>
<dbReference type="Gene3D" id="3.10.200.10">
    <property type="entry name" value="Alpha carbonic anhydrase"/>
    <property type="match status" value="1"/>
</dbReference>
<dbReference type="SUPFAM" id="SSF51069">
    <property type="entry name" value="Carbonic anhydrase"/>
    <property type="match status" value="1"/>
</dbReference>
<evidence type="ECO:0000256" key="5">
    <source>
        <dbReference type="ARBA" id="ARBA00023239"/>
    </source>
</evidence>
<dbReference type="SMART" id="SM01057">
    <property type="entry name" value="Carb_anhydrase"/>
    <property type="match status" value="1"/>
</dbReference>
<evidence type="ECO:0000259" key="8">
    <source>
        <dbReference type="PROSITE" id="PS51144"/>
    </source>
</evidence>
<dbReference type="InterPro" id="IPR041891">
    <property type="entry name" value="Alpha_CA_prokaryot-like"/>
</dbReference>
<dbReference type="PANTHER" id="PTHR18952:SF265">
    <property type="entry name" value="CARBONIC ANHYDRASE"/>
    <property type="match status" value="1"/>
</dbReference>
<reference evidence="9" key="2">
    <citation type="submission" date="2020-10" db="EMBL/GenBank/DDBJ databases">
        <authorList>
            <consortium name="NCBI Pathogen Detection Project"/>
        </authorList>
    </citation>
    <scope>NUCLEOTIDE SEQUENCE</scope>
    <source>
        <strain evidence="9">Morganella morganii ARLG-3209</strain>
    </source>
</reference>
<dbReference type="PROSITE" id="PS51257">
    <property type="entry name" value="PROKAR_LIPOPROTEIN"/>
    <property type="match status" value="1"/>
</dbReference>
<organism evidence="9 10">
    <name type="scientific">Morganella morganii</name>
    <name type="common">Proteus morganii</name>
    <dbReference type="NCBI Taxonomy" id="582"/>
    <lineage>
        <taxon>Bacteria</taxon>
        <taxon>Pseudomonadati</taxon>
        <taxon>Pseudomonadota</taxon>
        <taxon>Gammaproteobacteria</taxon>
        <taxon>Enterobacterales</taxon>
        <taxon>Morganellaceae</taxon>
        <taxon>Morganella</taxon>
    </lineage>
</organism>
<sequence>MKRKIFSTSLLIMSFSCVSAENHAHWSYQGHDHPDNWGKLSPEFLLCETGKAQSPVNIEGPLKKVSGKPEFFFIPGKQEMMNNGHTIQINTEGGNLLKLGSDIYILQQFHFHAPAENTINGKQFPLEAHFVYQDKDGALAVLGLMFEEGKSNPQLAHAWQHMPSAAGETAVLNTPVNIKKLLPGKQDVYRFSGSLTTPPCSEDVQWLILKKPVSASAEQISQFRTVLGQDNNRPVQPLNGRTIHH</sequence>
<keyword evidence="3" id="KW-0479">Metal-binding</keyword>
<dbReference type="InterPro" id="IPR023561">
    <property type="entry name" value="Carbonic_anhydrase_a-class"/>
</dbReference>
<dbReference type="GO" id="GO:0004089">
    <property type="term" value="F:carbonate dehydratase activity"/>
    <property type="evidence" value="ECO:0007669"/>
    <property type="project" value="UniProtKB-EC"/>
</dbReference>
<dbReference type="PANTHER" id="PTHR18952">
    <property type="entry name" value="CARBONIC ANHYDRASE"/>
    <property type="match status" value="1"/>
</dbReference>
<dbReference type="EC" id="4.2.1.1" evidence="2"/>
<evidence type="ECO:0000313" key="10">
    <source>
        <dbReference type="Proteomes" id="UP000865968"/>
    </source>
</evidence>
<evidence type="ECO:0000256" key="6">
    <source>
        <dbReference type="ARBA" id="ARBA00048348"/>
    </source>
</evidence>
<evidence type="ECO:0000256" key="2">
    <source>
        <dbReference type="ARBA" id="ARBA00012925"/>
    </source>
</evidence>
<evidence type="ECO:0000256" key="7">
    <source>
        <dbReference type="SAM" id="SignalP"/>
    </source>
</evidence>
<dbReference type="EMBL" id="DACSWI010000014">
    <property type="protein sequence ID" value="HAT3810664.1"/>
    <property type="molecule type" value="Genomic_DNA"/>
</dbReference>
<name>A0AAN5MI96_MORMO</name>
<comment type="caution">
    <text evidence="9">The sequence shown here is derived from an EMBL/GenBank/DDBJ whole genome shotgun (WGS) entry which is preliminary data.</text>
</comment>